<name>A0A319CSV3_9EURO</name>
<reference evidence="2 3" key="1">
    <citation type="submission" date="2018-02" db="EMBL/GenBank/DDBJ databases">
        <title>The genomes of Aspergillus section Nigri reveals drivers in fungal speciation.</title>
        <authorList>
            <consortium name="DOE Joint Genome Institute"/>
            <person name="Vesth T.C."/>
            <person name="Nybo J."/>
            <person name="Theobald S."/>
            <person name="Brandl J."/>
            <person name="Frisvad J.C."/>
            <person name="Nielsen K.F."/>
            <person name="Lyhne E.K."/>
            <person name="Kogle M.E."/>
            <person name="Kuo A."/>
            <person name="Riley R."/>
            <person name="Clum A."/>
            <person name="Nolan M."/>
            <person name="Lipzen A."/>
            <person name="Salamov A."/>
            <person name="Henrissat B."/>
            <person name="Wiebenga A."/>
            <person name="De vries R.P."/>
            <person name="Grigoriev I.V."/>
            <person name="Mortensen U.H."/>
            <person name="Andersen M.R."/>
            <person name="Baker S.E."/>
        </authorList>
    </citation>
    <scope>NUCLEOTIDE SEQUENCE [LARGE SCALE GENOMIC DNA]</scope>
    <source>
        <strain evidence="2 3">CBS 707.79</strain>
    </source>
</reference>
<gene>
    <name evidence="2" type="ORF">BO71DRAFT_187174</name>
</gene>
<accession>A0A319CSV3</accession>
<dbReference type="AlphaFoldDB" id="A0A319CSV3"/>
<keyword evidence="3" id="KW-1185">Reference proteome</keyword>
<feature type="region of interest" description="Disordered" evidence="1">
    <location>
        <begin position="1"/>
        <end position="64"/>
    </location>
</feature>
<dbReference type="VEuPathDB" id="FungiDB:BO71DRAFT_187174"/>
<feature type="compositionally biased region" description="Basic and acidic residues" evidence="1">
    <location>
        <begin position="9"/>
        <end position="18"/>
    </location>
</feature>
<dbReference type="EMBL" id="KZ826263">
    <property type="protein sequence ID" value="PYH87391.1"/>
    <property type="molecule type" value="Genomic_DNA"/>
</dbReference>
<evidence type="ECO:0000313" key="2">
    <source>
        <dbReference type="EMBL" id="PYH87391.1"/>
    </source>
</evidence>
<proteinExistence type="predicted"/>
<protein>
    <submittedName>
        <fullName evidence="2">Uncharacterized protein</fullName>
    </submittedName>
</protein>
<evidence type="ECO:0000256" key="1">
    <source>
        <dbReference type="SAM" id="MobiDB-lite"/>
    </source>
</evidence>
<evidence type="ECO:0000313" key="3">
    <source>
        <dbReference type="Proteomes" id="UP000247810"/>
    </source>
</evidence>
<dbReference type="Proteomes" id="UP000247810">
    <property type="component" value="Unassembled WGS sequence"/>
</dbReference>
<sequence length="64" mass="6804">MASHTVSAPDDRKRDGGKPQRRKVKTFPEPVPARRANTEPTPIPSPGPTGLPTSEGSRDGALKT</sequence>
<organism evidence="2 3">
    <name type="scientific">Aspergillus ellipticus CBS 707.79</name>
    <dbReference type="NCBI Taxonomy" id="1448320"/>
    <lineage>
        <taxon>Eukaryota</taxon>
        <taxon>Fungi</taxon>
        <taxon>Dikarya</taxon>
        <taxon>Ascomycota</taxon>
        <taxon>Pezizomycotina</taxon>
        <taxon>Eurotiomycetes</taxon>
        <taxon>Eurotiomycetidae</taxon>
        <taxon>Eurotiales</taxon>
        <taxon>Aspergillaceae</taxon>
        <taxon>Aspergillus</taxon>
        <taxon>Aspergillus subgen. Circumdati</taxon>
    </lineage>
</organism>